<protein>
    <recommendedName>
        <fullName evidence="4">CARDB domain-containing protein</fullName>
    </recommendedName>
</protein>
<reference evidence="2 3" key="1">
    <citation type="submission" date="2022-04" db="EMBL/GenBank/DDBJ databases">
        <title>Complete genome of Methanothermobacter tenebrarum strain RMAS.</title>
        <authorList>
            <person name="Nakamura K."/>
            <person name="Oshima K."/>
            <person name="Hattori M."/>
            <person name="Kamagata Y."/>
            <person name="Takamizawa K."/>
        </authorList>
    </citation>
    <scope>NUCLEOTIDE SEQUENCE [LARGE SCALE GENOMIC DNA]</scope>
    <source>
        <strain evidence="2 3">RMAS</strain>
    </source>
</reference>
<keyword evidence="3" id="KW-1185">Reference proteome</keyword>
<evidence type="ECO:0000256" key="1">
    <source>
        <dbReference type="SAM" id="Phobius"/>
    </source>
</evidence>
<gene>
    <name evidence="2" type="ORF">MTTB_15700</name>
</gene>
<keyword evidence="1" id="KW-0812">Transmembrane</keyword>
<dbReference type="Proteomes" id="UP000831817">
    <property type="component" value="Chromosome"/>
</dbReference>
<keyword evidence="1" id="KW-1133">Transmembrane helix</keyword>
<name>A0ABM7YF79_9EURY</name>
<sequence>MRRGLIIILLILLFCLSWVYSLNVVVSPTRFEIENTTHYQGKITVGNFGNETIDVEVDKKRIIKDKVHLLLVDGGATNWIKIKESKFTLKPGERKEVHFEVTVPSNYNYRDAVGALVVRATPRATPTGAGGTQVFLKQGAEIIVPVVVGLPGSIQESLKLESFKVPPLIISPLSGEFEYTLHNIGNCYQNFTGTITLKGWFATAKVNSTGGVYPGDKYTDVITWKPGPLDMGVYTADANIEYGRYNPQNPIKATGQVIVVPGWLLILIILLVIARLLKGKKVPIKIKIERE</sequence>
<dbReference type="EMBL" id="AP025698">
    <property type="protein sequence ID" value="BDH80191.1"/>
    <property type="molecule type" value="Genomic_DNA"/>
</dbReference>
<organism evidence="2 3">
    <name type="scientific">Methanothermobacter tenebrarum</name>
    <dbReference type="NCBI Taxonomy" id="680118"/>
    <lineage>
        <taxon>Archaea</taxon>
        <taxon>Methanobacteriati</taxon>
        <taxon>Methanobacteriota</taxon>
        <taxon>Methanomada group</taxon>
        <taxon>Methanobacteria</taxon>
        <taxon>Methanobacteriales</taxon>
        <taxon>Methanobacteriaceae</taxon>
        <taxon>Methanothermobacter</taxon>
    </lineage>
</organism>
<accession>A0ABM7YF79</accession>
<evidence type="ECO:0000313" key="3">
    <source>
        <dbReference type="Proteomes" id="UP000831817"/>
    </source>
</evidence>
<evidence type="ECO:0000313" key="2">
    <source>
        <dbReference type="EMBL" id="BDH80191.1"/>
    </source>
</evidence>
<proteinExistence type="predicted"/>
<feature type="transmembrane region" description="Helical" evidence="1">
    <location>
        <begin position="257"/>
        <end position="277"/>
    </location>
</feature>
<keyword evidence="1" id="KW-0472">Membrane</keyword>
<evidence type="ECO:0008006" key="4">
    <source>
        <dbReference type="Google" id="ProtNLM"/>
    </source>
</evidence>